<dbReference type="PROSITE" id="PS50878">
    <property type="entry name" value="RT_POL"/>
    <property type="match status" value="1"/>
</dbReference>
<dbReference type="InterPro" id="IPR043128">
    <property type="entry name" value="Rev_trsase/Diguanyl_cyclase"/>
</dbReference>
<feature type="domain" description="Reverse transcriptase" evidence="1">
    <location>
        <begin position="77"/>
        <end position="261"/>
    </location>
</feature>
<keyword evidence="3" id="KW-1185">Reference proteome</keyword>
<dbReference type="EMBL" id="CABPRJ010001476">
    <property type="protein sequence ID" value="VVC38503.1"/>
    <property type="molecule type" value="Genomic_DNA"/>
</dbReference>
<dbReference type="OrthoDB" id="6382339at2759"/>
<evidence type="ECO:0000313" key="3">
    <source>
        <dbReference type="Proteomes" id="UP000325440"/>
    </source>
</evidence>
<feature type="non-terminal residue" evidence="2">
    <location>
        <position position="1"/>
    </location>
</feature>
<keyword evidence="2" id="KW-0695">RNA-directed DNA polymerase</keyword>
<keyword evidence="2" id="KW-0548">Nucleotidyltransferase</keyword>
<dbReference type="Gene3D" id="3.10.10.10">
    <property type="entry name" value="HIV Type 1 Reverse Transcriptase, subunit A, domain 1"/>
    <property type="match status" value="1"/>
</dbReference>
<dbReference type="AlphaFoldDB" id="A0A5E4N1P6"/>
<proteinExistence type="predicted"/>
<evidence type="ECO:0000313" key="2">
    <source>
        <dbReference type="EMBL" id="VVC38503.1"/>
    </source>
</evidence>
<evidence type="ECO:0000259" key="1">
    <source>
        <dbReference type="PROSITE" id="PS50878"/>
    </source>
</evidence>
<sequence length="332" mass="38533">EIDELKLSDLDYEEYEDCEQILVCNNKNNRIDLLLDVLRVDHLNAEEKESIYEICFKYADCPGYKNKKIEKQIKELEDSKTIVKSSSTWNAPLFVVPKKDDASGIKKYRVCVDFRKLNEVTVGNVFPLPQITEILDELGKCKYFTTIDLASGYHQIELDEKDTEKTGFSTGVNHYKFLRLPFGLKGGPSTFQRLMNNVLTRLQGVDGFVYLDDIIVFAPDLKVYNERLEKVMCRLREHNLRVQPAKCEFLKKEVTYLGHIITENGVRPDERKIESVVNFPLPKIQREIKGFLGLTGFYRKFIQNYSQISDTIITMKDRTKLEDLKLGNFSQN</sequence>
<name>A0A5E4N1P6_9HEMI</name>
<dbReference type="InterPro" id="IPR043502">
    <property type="entry name" value="DNA/RNA_pol_sf"/>
</dbReference>
<dbReference type="PANTHER" id="PTHR37984:SF5">
    <property type="entry name" value="PROTEIN NYNRIN-LIKE"/>
    <property type="match status" value="1"/>
</dbReference>
<dbReference type="GO" id="GO:0003964">
    <property type="term" value="F:RNA-directed DNA polymerase activity"/>
    <property type="evidence" value="ECO:0007669"/>
    <property type="project" value="UniProtKB-KW"/>
</dbReference>
<gene>
    <name evidence="2" type="ORF">CINCED_3A022357</name>
</gene>
<keyword evidence="2" id="KW-0808">Transferase</keyword>
<dbReference type="InterPro" id="IPR000477">
    <property type="entry name" value="RT_dom"/>
</dbReference>
<accession>A0A5E4N1P6</accession>
<dbReference type="CDD" id="cd01647">
    <property type="entry name" value="RT_LTR"/>
    <property type="match status" value="1"/>
</dbReference>
<dbReference type="SUPFAM" id="SSF56672">
    <property type="entry name" value="DNA/RNA polymerases"/>
    <property type="match status" value="1"/>
</dbReference>
<dbReference type="Proteomes" id="UP000325440">
    <property type="component" value="Unassembled WGS sequence"/>
</dbReference>
<organism evidence="2 3">
    <name type="scientific">Cinara cedri</name>
    <dbReference type="NCBI Taxonomy" id="506608"/>
    <lineage>
        <taxon>Eukaryota</taxon>
        <taxon>Metazoa</taxon>
        <taxon>Ecdysozoa</taxon>
        <taxon>Arthropoda</taxon>
        <taxon>Hexapoda</taxon>
        <taxon>Insecta</taxon>
        <taxon>Pterygota</taxon>
        <taxon>Neoptera</taxon>
        <taxon>Paraneoptera</taxon>
        <taxon>Hemiptera</taxon>
        <taxon>Sternorrhyncha</taxon>
        <taxon>Aphidomorpha</taxon>
        <taxon>Aphidoidea</taxon>
        <taxon>Aphididae</taxon>
        <taxon>Lachninae</taxon>
        <taxon>Cinara</taxon>
    </lineage>
</organism>
<protein>
    <submittedName>
        <fullName evidence="2">Reverse transcriptase domain</fullName>
    </submittedName>
</protein>
<dbReference type="Gene3D" id="3.30.70.270">
    <property type="match status" value="2"/>
</dbReference>
<dbReference type="PANTHER" id="PTHR37984">
    <property type="entry name" value="PROTEIN CBG26694"/>
    <property type="match status" value="1"/>
</dbReference>
<dbReference type="InterPro" id="IPR050951">
    <property type="entry name" value="Retrovirus_Pol_polyprotein"/>
</dbReference>
<dbReference type="Pfam" id="PF00078">
    <property type="entry name" value="RVT_1"/>
    <property type="match status" value="1"/>
</dbReference>
<reference evidence="2 3" key="1">
    <citation type="submission" date="2019-08" db="EMBL/GenBank/DDBJ databases">
        <authorList>
            <person name="Alioto T."/>
            <person name="Alioto T."/>
            <person name="Gomez Garrido J."/>
        </authorList>
    </citation>
    <scope>NUCLEOTIDE SEQUENCE [LARGE SCALE GENOMIC DNA]</scope>
</reference>